<comment type="catalytic activity">
    <reaction evidence="3 4">
        <text>an acyl phosphate + H2O = a carboxylate + phosphate + H(+)</text>
        <dbReference type="Rhea" id="RHEA:14965"/>
        <dbReference type="ChEBI" id="CHEBI:15377"/>
        <dbReference type="ChEBI" id="CHEBI:15378"/>
        <dbReference type="ChEBI" id="CHEBI:29067"/>
        <dbReference type="ChEBI" id="CHEBI:43474"/>
        <dbReference type="ChEBI" id="CHEBI:59918"/>
        <dbReference type="EC" id="3.6.1.7"/>
    </reaction>
</comment>
<dbReference type="GO" id="GO:0003998">
    <property type="term" value="F:acylphosphatase activity"/>
    <property type="evidence" value="ECO:0007669"/>
    <property type="project" value="UniProtKB-EC"/>
</dbReference>
<evidence type="ECO:0000256" key="2">
    <source>
        <dbReference type="ARBA" id="ARBA00012150"/>
    </source>
</evidence>
<geneLocation type="plasmid" evidence="7 8">
    <name>pl25</name>
</geneLocation>
<evidence type="ECO:0000256" key="3">
    <source>
        <dbReference type="ARBA" id="ARBA00047645"/>
    </source>
</evidence>
<dbReference type="Gene3D" id="3.30.70.100">
    <property type="match status" value="1"/>
</dbReference>
<dbReference type="EC" id="3.6.1.7" evidence="2 4"/>
<dbReference type="AlphaFoldDB" id="A0A2S1LYI6"/>
<dbReference type="InterPro" id="IPR036046">
    <property type="entry name" value="Acylphosphatase-like_dom_sf"/>
</dbReference>
<evidence type="ECO:0000256" key="1">
    <source>
        <dbReference type="ARBA" id="ARBA00005614"/>
    </source>
</evidence>
<reference evidence="7 8" key="1">
    <citation type="submission" date="2018-01" db="EMBL/GenBank/DDBJ databases">
        <title>Genome sequence of Borrelia tachyglossi.</title>
        <authorList>
            <person name="Gofton A.W."/>
        </authorList>
    </citation>
    <scope>NUCLEOTIDE SEQUENCE [LARGE SCALE GENOMIC DNA]</scope>
    <source>
        <strain evidence="7 8">Bc-F10-1268</strain>
        <plasmid evidence="7 8">pl25</plasmid>
    </source>
</reference>
<dbReference type="InterPro" id="IPR020456">
    <property type="entry name" value="Acylphosphatase"/>
</dbReference>
<dbReference type="PROSITE" id="PS00150">
    <property type="entry name" value="ACYLPHOSPHATASE_1"/>
    <property type="match status" value="1"/>
</dbReference>
<feature type="domain" description="Acylphosphatase-like" evidence="6">
    <location>
        <begin position="3"/>
        <end position="93"/>
    </location>
</feature>
<dbReference type="NCBIfam" id="NF011006">
    <property type="entry name" value="PRK14432.1"/>
    <property type="match status" value="1"/>
</dbReference>
<organism evidence="7 8">
    <name type="scientific">Candidatus Borreliella tachyglossi</name>
    <dbReference type="NCBI Taxonomy" id="1964448"/>
    <lineage>
        <taxon>Bacteria</taxon>
        <taxon>Pseudomonadati</taxon>
        <taxon>Spirochaetota</taxon>
        <taxon>Spirochaetia</taxon>
        <taxon>Spirochaetales</taxon>
        <taxon>Borreliaceae</taxon>
        <taxon>Borreliella</taxon>
    </lineage>
</organism>
<evidence type="ECO:0000313" key="7">
    <source>
        <dbReference type="EMBL" id="AWG43377.1"/>
    </source>
</evidence>
<feature type="active site" evidence="4">
    <location>
        <position position="36"/>
    </location>
</feature>
<evidence type="ECO:0000256" key="5">
    <source>
        <dbReference type="RuleBase" id="RU004168"/>
    </source>
</evidence>
<keyword evidence="4 7" id="KW-0378">Hydrolase</keyword>
<feature type="active site" evidence="4">
    <location>
        <position position="18"/>
    </location>
</feature>
<proteinExistence type="inferred from homology"/>
<dbReference type="RefSeq" id="WP_108729773.1">
    <property type="nucleotide sequence ID" value="NZ_CP025788.1"/>
</dbReference>
<gene>
    <name evidence="7" type="ORF">CR532_05105</name>
</gene>
<evidence type="ECO:0000256" key="4">
    <source>
        <dbReference type="PROSITE-ProRule" id="PRU00520"/>
    </source>
</evidence>
<dbReference type="SUPFAM" id="SSF54975">
    <property type="entry name" value="Acylphosphatase/BLUF domain-like"/>
    <property type="match status" value="1"/>
</dbReference>
<dbReference type="InterPro" id="IPR017968">
    <property type="entry name" value="Acylphosphatase_CS"/>
</dbReference>
<dbReference type="Pfam" id="PF00708">
    <property type="entry name" value="Acylphosphatase"/>
    <property type="match status" value="1"/>
</dbReference>
<keyword evidence="7" id="KW-0614">Plasmid</keyword>
<evidence type="ECO:0000313" key="8">
    <source>
        <dbReference type="Proteomes" id="UP000244655"/>
    </source>
</evidence>
<comment type="similarity">
    <text evidence="1 5">Belongs to the acylphosphatase family.</text>
</comment>
<dbReference type="EMBL" id="CP025788">
    <property type="protein sequence ID" value="AWG43377.1"/>
    <property type="molecule type" value="Genomic_DNA"/>
</dbReference>
<name>A0A2S1LYI6_9SPIR</name>
<sequence length="93" mass="11046">MYKYQYFISGKVQGVGFRLFTEHEAMKLKIKGLVKNLDDGRVEIVAFFKNKEQVELFESILKKGNGCSRIEKIEKKVLDEKYPFDFKNFNSYY</sequence>
<dbReference type="PANTHER" id="PTHR47268:SF4">
    <property type="entry name" value="ACYLPHOSPHATASE"/>
    <property type="match status" value="1"/>
</dbReference>
<dbReference type="PROSITE" id="PS51160">
    <property type="entry name" value="ACYLPHOSPHATASE_3"/>
    <property type="match status" value="1"/>
</dbReference>
<dbReference type="Proteomes" id="UP000244655">
    <property type="component" value="Plasmid pl25"/>
</dbReference>
<dbReference type="OrthoDB" id="9808093at2"/>
<keyword evidence="8" id="KW-1185">Reference proteome</keyword>
<dbReference type="PANTHER" id="PTHR47268">
    <property type="entry name" value="ACYLPHOSPHATASE"/>
    <property type="match status" value="1"/>
</dbReference>
<dbReference type="InterPro" id="IPR001792">
    <property type="entry name" value="Acylphosphatase-like_dom"/>
</dbReference>
<evidence type="ECO:0000259" key="6">
    <source>
        <dbReference type="PROSITE" id="PS51160"/>
    </source>
</evidence>
<accession>A0A2S1LYI6</accession>
<protein>
    <recommendedName>
        <fullName evidence="2 4">acylphosphatase</fullName>
        <ecNumber evidence="2 4">3.6.1.7</ecNumber>
    </recommendedName>
</protein>